<evidence type="ECO:0000256" key="2">
    <source>
        <dbReference type="ARBA" id="ARBA00005512"/>
    </source>
</evidence>
<dbReference type="InterPro" id="IPR057433">
    <property type="entry name" value="LMF1/2_C"/>
</dbReference>
<dbReference type="PANTHER" id="PTHR14463">
    <property type="entry name" value="LIPASE MATURATION FACTOR"/>
    <property type="match status" value="1"/>
</dbReference>
<keyword evidence="11" id="KW-1185">Reference proteome</keyword>
<keyword evidence="4" id="KW-0256">Endoplasmic reticulum</keyword>
<evidence type="ECO:0000256" key="3">
    <source>
        <dbReference type="ARBA" id="ARBA00022692"/>
    </source>
</evidence>
<evidence type="ECO:0000256" key="4">
    <source>
        <dbReference type="ARBA" id="ARBA00022824"/>
    </source>
</evidence>
<dbReference type="EMBL" id="CP043494">
    <property type="protein sequence ID" value="WNG51178.1"/>
    <property type="molecule type" value="Genomic_DNA"/>
</dbReference>
<dbReference type="RefSeq" id="WP_395811140.1">
    <property type="nucleotide sequence ID" value="NZ_CP043494.1"/>
</dbReference>
<evidence type="ECO:0000256" key="6">
    <source>
        <dbReference type="ARBA" id="ARBA00023136"/>
    </source>
</evidence>
<evidence type="ECO:0000256" key="1">
    <source>
        <dbReference type="ARBA" id="ARBA00004477"/>
    </source>
</evidence>
<protein>
    <submittedName>
        <fullName evidence="10">Lipase maturation factor family protein</fullName>
    </submittedName>
</protein>
<keyword evidence="3 7" id="KW-0812">Transmembrane</keyword>
<name>A0ABY9X701_9BACT</name>
<dbReference type="Pfam" id="PF25179">
    <property type="entry name" value="LMF1_C"/>
    <property type="match status" value="1"/>
</dbReference>
<proteinExistence type="inferred from homology"/>
<evidence type="ECO:0000256" key="5">
    <source>
        <dbReference type="ARBA" id="ARBA00022989"/>
    </source>
</evidence>
<dbReference type="InterPro" id="IPR009613">
    <property type="entry name" value="LMF"/>
</dbReference>
<keyword evidence="5 7" id="KW-1133">Transmembrane helix</keyword>
<evidence type="ECO:0000313" key="10">
    <source>
        <dbReference type="EMBL" id="WNG51178.1"/>
    </source>
</evidence>
<evidence type="ECO:0000256" key="7">
    <source>
        <dbReference type="SAM" id="Phobius"/>
    </source>
</evidence>
<gene>
    <name evidence="10" type="ORF">F0U60_48890</name>
</gene>
<dbReference type="InterPro" id="IPR057434">
    <property type="entry name" value="LMF1/2_N"/>
</dbReference>
<evidence type="ECO:0000259" key="8">
    <source>
        <dbReference type="Pfam" id="PF06762"/>
    </source>
</evidence>
<feature type="transmembrane region" description="Helical" evidence="7">
    <location>
        <begin position="129"/>
        <end position="152"/>
    </location>
</feature>
<evidence type="ECO:0000259" key="9">
    <source>
        <dbReference type="Pfam" id="PF25179"/>
    </source>
</evidence>
<dbReference type="Pfam" id="PF06762">
    <property type="entry name" value="LMF1"/>
    <property type="match status" value="1"/>
</dbReference>
<comment type="subcellular location">
    <subcellularLocation>
        <location evidence="1">Endoplasmic reticulum membrane</location>
        <topology evidence="1">Multi-pass membrane protein</topology>
    </subcellularLocation>
</comment>
<dbReference type="Proteomes" id="UP001611383">
    <property type="component" value="Chromosome"/>
</dbReference>
<organism evidence="10 11">
    <name type="scientific">Archangium minus</name>
    <dbReference type="NCBI Taxonomy" id="83450"/>
    <lineage>
        <taxon>Bacteria</taxon>
        <taxon>Pseudomonadati</taxon>
        <taxon>Myxococcota</taxon>
        <taxon>Myxococcia</taxon>
        <taxon>Myxococcales</taxon>
        <taxon>Cystobacterineae</taxon>
        <taxon>Archangiaceae</taxon>
        <taxon>Archangium</taxon>
    </lineage>
</organism>
<accession>A0ABY9X701</accession>
<reference evidence="10 11" key="1">
    <citation type="submission" date="2019-08" db="EMBL/GenBank/DDBJ databases">
        <title>Archangium and Cystobacter genomes.</title>
        <authorList>
            <person name="Chen I.-C.K."/>
            <person name="Wielgoss S."/>
        </authorList>
    </citation>
    <scope>NUCLEOTIDE SEQUENCE [LARGE SCALE GENOMIC DNA]</scope>
    <source>
        <strain evidence="10 11">Cbm 6</strain>
    </source>
</reference>
<comment type="similarity">
    <text evidence="2">Belongs to the lipase maturation factor family.</text>
</comment>
<evidence type="ECO:0000313" key="11">
    <source>
        <dbReference type="Proteomes" id="UP001611383"/>
    </source>
</evidence>
<sequence>MRAVSPRGAKAFFQMLRSLPARRPRRRARTRVARLLDGLAARSVAPPHHRLVRQVFLQALGGLYLIAFTSLGRQVRGLYGSGGIQPMSHLLASPRLLALGRERFHLLPTLFWLDASDKTLVRGIRVGQVLSVAVMMGLAPQAALTGLWALYLSYVSAGREFLSFQWDALLLEMGVLGILTAPAGLRPGPGRYEPSAAQVALWRALVLRLYLGSGVSKLKSGDRTWRELTACDYYYETAPLPTRGGWYAHHLPKKVQRLSTLSVLAMETVAPFLALAPRPLRLAGFWLFSGLQGVIIATGNYGFFNVQSLALGLWLLDDASLRRLLPSPPPAKPRPVWRTVGAWLPAAPLLVLGASEILSRFERPRRLAPRWLDWLEMKVRPLRLVNPYGLFAVMTVRRPEIALEGSDDGETWREYTFRYKVSDPNQAPRQVAPHQPRLDWQMWFAALGSPPTWILALLLRLLEGSPDVLKLFAHNPFPEHPPRYIRAVLYDYRMTDLETRRNTGAWWTRERLGLYLPPLSLAPSGTSSRLQWHAEE</sequence>
<feature type="domain" description="Lipase maturation factor 1/2 C-terminal" evidence="9">
    <location>
        <begin position="384"/>
        <end position="517"/>
    </location>
</feature>
<feature type="domain" description="Lipase maturation factor 1/2 N-terminal" evidence="8">
    <location>
        <begin position="163"/>
        <end position="321"/>
    </location>
</feature>
<keyword evidence="6 7" id="KW-0472">Membrane</keyword>